<evidence type="ECO:0000256" key="3">
    <source>
        <dbReference type="ARBA" id="ARBA00012513"/>
    </source>
</evidence>
<keyword evidence="13" id="KW-0067">ATP-binding</keyword>
<evidence type="ECO:0000256" key="8">
    <source>
        <dbReference type="ARBA" id="ARBA00022729"/>
    </source>
</evidence>
<keyword evidence="8" id="KW-0732">Signal</keyword>
<dbReference type="GO" id="GO:1990604">
    <property type="term" value="C:IRE1-TRAF2-ASK1 complex"/>
    <property type="evidence" value="ECO:0007669"/>
    <property type="project" value="TreeGrafter"/>
</dbReference>
<dbReference type="InterPro" id="IPR008271">
    <property type="entry name" value="Ser/Thr_kinase_AS"/>
</dbReference>
<accession>A0A914AZ64</accession>
<comment type="cofactor">
    <cofactor evidence="1">
        <name>Mg(2+)</name>
        <dbReference type="ChEBI" id="CHEBI:18420"/>
    </cofactor>
</comment>
<dbReference type="Proteomes" id="UP000887568">
    <property type="component" value="Unplaced"/>
</dbReference>
<dbReference type="GO" id="GO:0036498">
    <property type="term" value="P:IRE1-mediated unfolded protein response"/>
    <property type="evidence" value="ECO:0007669"/>
    <property type="project" value="TreeGrafter"/>
</dbReference>
<dbReference type="Gene3D" id="2.130.10.10">
    <property type="entry name" value="YVTN repeat-like/Quinoprotein amine dehydrogenase"/>
    <property type="match status" value="1"/>
</dbReference>
<evidence type="ECO:0000256" key="5">
    <source>
        <dbReference type="ARBA" id="ARBA00022553"/>
    </source>
</evidence>
<evidence type="ECO:0000256" key="11">
    <source>
        <dbReference type="ARBA" id="ARBA00022801"/>
    </source>
</evidence>
<keyword evidence="5" id="KW-0597">Phosphoprotein</keyword>
<evidence type="ECO:0000256" key="15">
    <source>
        <dbReference type="ARBA" id="ARBA00023136"/>
    </source>
</evidence>
<dbReference type="PANTHER" id="PTHR13954:SF6">
    <property type="entry name" value="NON-SPECIFIC SERINE_THREONINE PROTEIN KINASE"/>
    <property type="match status" value="1"/>
</dbReference>
<evidence type="ECO:0000256" key="14">
    <source>
        <dbReference type="ARBA" id="ARBA00022989"/>
    </source>
</evidence>
<dbReference type="Gene3D" id="3.30.200.20">
    <property type="entry name" value="Phosphorylase Kinase, domain 1"/>
    <property type="match status" value="1"/>
</dbReference>
<dbReference type="GO" id="GO:0080090">
    <property type="term" value="P:regulation of primary metabolic process"/>
    <property type="evidence" value="ECO:0007669"/>
    <property type="project" value="UniProtKB-ARBA"/>
</dbReference>
<keyword evidence="14 19" id="KW-1133">Transmembrane helix</keyword>
<name>A0A914AZ64_PATMI</name>
<dbReference type="InterPro" id="IPR011009">
    <property type="entry name" value="Kinase-like_dom_sf"/>
</dbReference>
<dbReference type="AlphaFoldDB" id="A0A914AZ64"/>
<dbReference type="InterPro" id="IPR000719">
    <property type="entry name" value="Prot_kinase_dom"/>
</dbReference>
<evidence type="ECO:0000256" key="12">
    <source>
        <dbReference type="ARBA" id="ARBA00022824"/>
    </source>
</evidence>
<comment type="catalytic activity">
    <reaction evidence="17">
        <text>L-threonyl-[protein] + ATP = O-phospho-L-threonyl-[protein] + ADP + H(+)</text>
        <dbReference type="Rhea" id="RHEA:46608"/>
        <dbReference type="Rhea" id="RHEA-COMP:11060"/>
        <dbReference type="Rhea" id="RHEA-COMP:11605"/>
        <dbReference type="ChEBI" id="CHEBI:15378"/>
        <dbReference type="ChEBI" id="CHEBI:30013"/>
        <dbReference type="ChEBI" id="CHEBI:30616"/>
        <dbReference type="ChEBI" id="CHEBI:61977"/>
        <dbReference type="ChEBI" id="CHEBI:456216"/>
        <dbReference type="EC" id="2.7.11.1"/>
    </reaction>
</comment>
<dbReference type="SMART" id="SM00564">
    <property type="entry name" value="PQQ"/>
    <property type="match status" value="4"/>
</dbReference>
<dbReference type="InterPro" id="IPR011047">
    <property type="entry name" value="Quinoprotein_ADH-like_sf"/>
</dbReference>
<dbReference type="SUPFAM" id="SSF50998">
    <property type="entry name" value="Quinoprotein alcohol dehydrogenase-like"/>
    <property type="match status" value="1"/>
</dbReference>
<comment type="catalytic activity">
    <reaction evidence="18">
        <text>L-seryl-[protein] + ATP = O-phospho-L-seryl-[protein] + ADP + H(+)</text>
        <dbReference type="Rhea" id="RHEA:17989"/>
        <dbReference type="Rhea" id="RHEA-COMP:9863"/>
        <dbReference type="Rhea" id="RHEA-COMP:11604"/>
        <dbReference type="ChEBI" id="CHEBI:15378"/>
        <dbReference type="ChEBI" id="CHEBI:29999"/>
        <dbReference type="ChEBI" id="CHEBI:30616"/>
        <dbReference type="ChEBI" id="CHEBI:83421"/>
        <dbReference type="ChEBI" id="CHEBI:456216"/>
        <dbReference type="EC" id="2.7.11.1"/>
    </reaction>
</comment>
<dbReference type="SUPFAM" id="SSF56112">
    <property type="entry name" value="Protein kinase-like (PK-like)"/>
    <property type="match status" value="1"/>
</dbReference>
<dbReference type="CDD" id="cd13982">
    <property type="entry name" value="STKc_IRE1"/>
    <property type="match status" value="1"/>
</dbReference>
<dbReference type="InterPro" id="IPR038357">
    <property type="entry name" value="KEN_sf"/>
</dbReference>
<protein>
    <recommendedName>
        <fullName evidence="3">non-specific serine/threonine protein kinase</fullName>
        <ecNumber evidence="3">2.7.11.1</ecNumber>
    </recommendedName>
</protein>
<evidence type="ECO:0000256" key="19">
    <source>
        <dbReference type="SAM" id="Phobius"/>
    </source>
</evidence>
<evidence type="ECO:0000256" key="6">
    <source>
        <dbReference type="ARBA" id="ARBA00022679"/>
    </source>
</evidence>
<dbReference type="GeneID" id="119738610"/>
<dbReference type="CDD" id="cd09769">
    <property type="entry name" value="Luminal_IRE1"/>
    <property type="match status" value="1"/>
</dbReference>
<dbReference type="FunFam" id="3.30.200.20:FF:000077">
    <property type="entry name" value="Putative Serine/threonine-protein kinase/endoribonuclease IRE1"/>
    <property type="match status" value="1"/>
</dbReference>
<keyword evidence="6" id="KW-0808">Transferase</keyword>
<dbReference type="InterPro" id="IPR010513">
    <property type="entry name" value="KEN_dom"/>
</dbReference>
<dbReference type="Gene3D" id="1.10.510.10">
    <property type="entry name" value="Transferase(Phosphotransferase) domain 1"/>
    <property type="match status" value="1"/>
</dbReference>
<evidence type="ECO:0000256" key="7">
    <source>
        <dbReference type="ARBA" id="ARBA00022692"/>
    </source>
</evidence>
<dbReference type="Pfam" id="PF13360">
    <property type="entry name" value="PQQ_2"/>
    <property type="match status" value="1"/>
</dbReference>
<feature type="transmembrane region" description="Helical" evidence="19">
    <location>
        <begin position="12"/>
        <end position="29"/>
    </location>
</feature>
<dbReference type="SMART" id="SM00580">
    <property type="entry name" value="PUG"/>
    <property type="match status" value="1"/>
</dbReference>
<evidence type="ECO:0000256" key="9">
    <source>
        <dbReference type="ARBA" id="ARBA00022741"/>
    </source>
</evidence>
<organism evidence="22 23">
    <name type="scientific">Patiria miniata</name>
    <name type="common">Bat star</name>
    <name type="synonym">Asterina miniata</name>
    <dbReference type="NCBI Taxonomy" id="46514"/>
    <lineage>
        <taxon>Eukaryota</taxon>
        <taxon>Metazoa</taxon>
        <taxon>Echinodermata</taxon>
        <taxon>Eleutherozoa</taxon>
        <taxon>Asterozoa</taxon>
        <taxon>Asteroidea</taxon>
        <taxon>Valvatacea</taxon>
        <taxon>Valvatida</taxon>
        <taxon>Asterinidae</taxon>
        <taxon>Patiria</taxon>
    </lineage>
</organism>
<dbReference type="GO" id="GO:0070059">
    <property type="term" value="P:intrinsic apoptotic signaling pathway in response to endoplasmic reticulum stress"/>
    <property type="evidence" value="ECO:0007669"/>
    <property type="project" value="TreeGrafter"/>
</dbReference>
<dbReference type="PROSITE" id="PS50011">
    <property type="entry name" value="PROTEIN_KINASE_DOM"/>
    <property type="match status" value="1"/>
</dbReference>
<dbReference type="SMART" id="SM00220">
    <property type="entry name" value="S_TKc"/>
    <property type="match status" value="1"/>
</dbReference>
<dbReference type="OMA" id="FFWNREK"/>
<keyword evidence="23" id="KW-1185">Reference proteome</keyword>
<dbReference type="EnsemblMetazoa" id="XM_038213517.1">
    <property type="protein sequence ID" value="XP_038069445.1"/>
    <property type="gene ID" value="LOC119738610"/>
</dbReference>
<dbReference type="GO" id="GO:0004674">
    <property type="term" value="F:protein serine/threonine kinase activity"/>
    <property type="evidence" value="ECO:0007669"/>
    <property type="project" value="UniProtKB-KW"/>
</dbReference>
<dbReference type="RefSeq" id="XP_038069445.1">
    <property type="nucleotide sequence ID" value="XM_038213517.1"/>
</dbReference>
<dbReference type="InterPro" id="IPR018391">
    <property type="entry name" value="PQQ_b-propeller_rpt"/>
</dbReference>
<dbReference type="Pfam" id="PF06479">
    <property type="entry name" value="Ribonuc_2-5A"/>
    <property type="match status" value="1"/>
</dbReference>
<evidence type="ECO:0000259" key="21">
    <source>
        <dbReference type="PROSITE" id="PS51392"/>
    </source>
</evidence>
<sequence length="916" mass="102488">MWLTMGKIIRRVWVWLLVVLPFVNVADFVKHGVKSESRKPANPGRLSIPYESMEGLLLVSTLDGSIHAVGQKSGDSKWTFKEEPIIKVPAEIADKGLMFLPDPKDGSLYAISSNSDGLKKLPFTIPDLVTASPCRSSDGILYTGRKLDSWLVIDSSTGEMQQTMTTETTQNACPMSDGSTLFLGRTEFTLTMFDSNSRERVWNVTYIDYGNHVAMDDSDYGLRHFSSITDGSVVTLDSRTGEMLWDGSYSSPVVAMYTVHPEGIRKVAVTSISPHTMGHLLDGRDFPELRNRLLGYEKKTALIPTLYVSEYDNGMFAMHAVVEDGSVPIVPRGWSPPLLEGPVSADPDPTPTFDSGNLASRVVAIMPGPVKPTPSTVKPVLLMGHHEIPEDSHAALIPTNPYPNKAIVTSTTDRVILPIKRPELTPAPPQGEHNDTAVVGQGGEVWFRIVLSDKVFVGGVVTLLLGFLALFYLIPKPIVIVSNQPRSAQTSNQSQSSYGDSAADDVPEGYTKVGKIMFNPKEILGQGCEGTFVYKGRFDNRDVAVKRILPDCFCFADREVDLLRESDEHPNVIRYFCMEEDAQFRYIALELCTATLQEFVANRSQFANLETTDVLYQASSGLAHLHSLNIVHRDIKPHNVLISQPNQHGQVKAMISDFGLCKKLSAGRRSFSRRSGAAGTEGWIAPEMLTGEERTTTAVDVFSLGCVFYYLLSSGKHPFGDSLHRQANILTGCYSLDKLSPDDLISRELISQMIERLPADRPTSRSILKHPFFWNREKQLMFFQDVSDRIEKEALDCELLVTMETNASEVVKNDWRKNITEELQTDLRKFRAYKGKSVRDLIRAMRNKKHHYRELPDEVKESLGPVPDGFVHYFTSRFPKLLPHVYQAVGQHCREERVFQKYYPQPQEVEVLSSQR</sequence>
<evidence type="ECO:0000313" key="23">
    <source>
        <dbReference type="Proteomes" id="UP000887568"/>
    </source>
</evidence>
<dbReference type="GO" id="GO:0010468">
    <property type="term" value="P:regulation of gene expression"/>
    <property type="evidence" value="ECO:0007669"/>
    <property type="project" value="UniProtKB-ARBA"/>
</dbReference>
<evidence type="ECO:0000256" key="1">
    <source>
        <dbReference type="ARBA" id="ARBA00001946"/>
    </source>
</evidence>
<dbReference type="InterPro" id="IPR015943">
    <property type="entry name" value="WD40/YVTN_repeat-like_dom_sf"/>
</dbReference>
<evidence type="ECO:0000256" key="17">
    <source>
        <dbReference type="ARBA" id="ARBA00047899"/>
    </source>
</evidence>
<proteinExistence type="predicted"/>
<evidence type="ECO:0000259" key="20">
    <source>
        <dbReference type="PROSITE" id="PS50011"/>
    </source>
</evidence>
<evidence type="ECO:0000313" key="22">
    <source>
        <dbReference type="EnsemblMetazoa" id="XP_038069445.1"/>
    </source>
</evidence>
<dbReference type="PANTHER" id="PTHR13954">
    <property type="entry name" value="IRE1-RELATED"/>
    <property type="match status" value="1"/>
</dbReference>
<dbReference type="CDD" id="cd10422">
    <property type="entry name" value="RNase_Ire1"/>
    <property type="match status" value="1"/>
</dbReference>
<evidence type="ECO:0000256" key="2">
    <source>
        <dbReference type="ARBA" id="ARBA00004115"/>
    </source>
</evidence>
<dbReference type="GO" id="GO:0005524">
    <property type="term" value="F:ATP binding"/>
    <property type="evidence" value="ECO:0007669"/>
    <property type="project" value="UniProtKB-KW"/>
</dbReference>
<dbReference type="FunFam" id="1.20.1440.180:FF:000001">
    <property type="entry name" value="Serine/threonine-protein kinase/endoribonuclease IRE1"/>
    <property type="match status" value="1"/>
</dbReference>
<dbReference type="Pfam" id="PF00069">
    <property type="entry name" value="Pkinase"/>
    <property type="match status" value="1"/>
</dbReference>
<keyword evidence="7 19" id="KW-0812">Transmembrane</keyword>
<dbReference type="InterPro" id="IPR002372">
    <property type="entry name" value="PQQ_rpt_dom"/>
</dbReference>
<evidence type="ECO:0000256" key="16">
    <source>
        <dbReference type="ARBA" id="ARBA00023268"/>
    </source>
</evidence>
<keyword evidence="4" id="KW-0723">Serine/threonine-protein kinase</keyword>
<evidence type="ECO:0000256" key="10">
    <source>
        <dbReference type="ARBA" id="ARBA00022777"/>
    </source>
</evidence>
<feature type="domain" description="Protein kinase" evidence="20">
    <location>
        <begin position="518"/>
        <end position="773"/>
    </location>
</feature>
<reference evidence="22" key="1">
    <citation type="submission" date="2022-11" db="UniProtKB">
        <authorList>
            <consortium name="EnsemblMetazoa"/>
        </authorList>
    </citation>
    <scope>IDENTIFICATION</scope>
</reference>
<evidence type="ECO:0000256" key="18">
    <source>
        <dbReference type="ARBA" id="ARBA00048679"/>
    </source>
</evidence>
<keyword evidence="16" id="KW-0511">Multifunctional enzyme</keyword>
<dbReference type="Gene3D" id="1.20.1440.180">
    <property type="entry name" value="KEN domain"/>
    <property type="match status" value="1"/>
</dbReference>
<keyword evidence="12" id="KW-0256">Endoplasmic reticulum</keyword>
<dbReference type="GO" id="GO:0016787">
    <property type="term" value="F:hydrolase activity"/>
    <property type="evidence" value="ECO:0007669"/>
    <property type="project" value="UniProtKB-KW"/>
</dbReference>
<dbReference type="OrthoDB" id="63989at2759"/>
<keyword evidence="10" id="KW-0418">Kinase</keyword>
<evidence type="ECO:0000256" key="13">
    <source>
        <dbReference type="ARBA" id="ARBA00022840"/>
    </source>
</evidence>
<feature type="domain" description="KEN" evidence="21">
    <location>
        <begin position="776"/>
        <end position="905"/>
    </location>
</feature>
<dbReference type="PROSITE" id="PS51392">
    <property type="entry name" value="KEN"/>
    <property type="match status" value="1"/>
</dbReference>
<dbReference type="GO" id="GO:0051082">
    <property type="term" value="F:unfolded protein binding"/>
    <property type="evidence" value="ECO:0007669"/>
    <property type="project" value="TreeGrafter"/>
</dbReference>
<dbReference type="EC" id="2.7.11.1" evidence="3"/>
<evidence type="ECO:0000256" key="4">
    <source>
        <dbReference type="ARBA" id="ARBA00022527"/>
    </source>
</evidence>
<keyword evidence="15 19" id="KW-0472">Membrane</keyword>
<keyword evidence="9" id="KW-0547">Nucleotide-binding</keyword>
<dbReference type="GO" id="GO:0004521">
    <property type="term" value="F:RNA endonuclease activity"/>
    <property type="evidence" value="ECO:0007669"/>
    <property type="project" value="InterPro"/>
</dbReference>
<dbReference type="InterPro" id="IPR045133">
    <property type="entry name" value="IRE1/2-like"/>
</dbReference>
<comment type="subcellular location">
    <subcellularLocation>
        <location evidence="2">Endoplasmic reticulum membrane</location>
        <topology evidence="2">Single-pass type I membrane protein</topology>
    </subcellularLocation>
</comment>
<dbReference type="PROSITE" id="PS00108">
    <property type="entry name" value="PROTEIN_KINASE_ST"/>
    <property type="match status" value="1"/>
</dbReference>
<dbReference type="GO" id="GO:0006397">
    <property type="term" value="P:mRNA processing"/>
    <property type="evidence" value="ECO:0007669"/>
    <property type="project" value="InterPro"/>
</dbReference>
<keyword evidence="11" id="KW-0378">Hydrolase</keyword>